<dbReference type="SMART" id="SM00448">
    <property type="entry name" value="REC"/>
    <property type="match status" value="1"/>
</dbReference>
<dbReference type="OrthoDB" id="162434at2"/>
<dbReference type="GO" id="GO:0032993">
    <property type="term" value="C:protein-DNA complex"/>
    <property type="evidence" value="ECO:0007669"/>
    <property type="project" value="TreeGrafter"/>
</dbReference>
<dbReference type="AlphaFoldDB" id="A0A540VDN9"/>
<keyword evidence="1 6" id="KW-0597">Phosphoprotein</keyword>
<dbReference type="InterPro" id="IPR039420">
    <property type="entry name" value="WalR-like"/>
</dbReference>
<reference evidence="10 11" key="1">
    <citation type="submission" date="2019-06" db="EMBL/GenBank/DDBJ databases">
        <title>Genome sequence of Litorilinea aerophila BAA-2444.</title>
        <authorList>
            <person name="Maclea K.S."/>
            <person name="Maurais E.G."/>
            <person name="Iannazzi L.C."/>
        </authorList>
    </citation>
    <scope>NUCLEOTIDE SEQUENCE [LARGE SCALE GENOMIC DNA]</scope>
    <source>
        <strain evidence="10 11">ATCC BAA-2444</strain>
    </source>
</reference>
<dbReference type="InterPro" id="IPR036388">
    <property type="entry name" value="WH-like_DNA-bd_sf"/>
</dbReference>
<dbReference type="InterPro" id="IPR001867">
    <property type="entry name" value="OmpR/PhoB-type_DNA-bd"/>
</dbReference>
<feature type="modified residue" description="4-aspartylphosphate" evidence="6">
    <location>
        <position position="57"/>
    </location>
</feature>
<comment type="caution">
    <text evidence="10">The sequence shown here is derived from an EMBL/GenBank/DDBJ whole genome shotgun (WGS) entry which is preliminary data.</text>
</comment>
<dbReference type="SMART" id="SM00862">
    <property type="entry name" value="Trans_reg_C"/>
    <property type="match status" value="1"/>
</dbReference>
<evidence type="ECO:0000256" key="6">
    <source>
        <dbReference type="PROSITE-ProRule" id="PRU00169"/>
    </source>
</evidence>
<evidence type="ECO:0000256" key="3">
    <source>
        <dbReference type="ARBA" id="ARBA00023015"/>
    </source>
</evidence>
<evidence type="ECO:0000256" key="5">
    <source>
        <dbReference type="ARBA" id="ARBA00023163"/>
    </source>
</evidence>
<sequence length="240" mass="27437">MYPESRPKILLVDDEVSIISTLQTFLELSGFDVVTARNGFEALERVTQERPDLIVLDVLMPQLDGREALRQLRRRGDWTPVILLTQVTGTAQRIMAIEEGADDYLNKPFDPQELVVRIRAILRRTQAGQQPLHAARRLRSDHVSLDRSARRVYVRGREVPLTPKAIAILEYFMLHPDELVTRERLLDAVWGWESAVGERVVDTRIAELRRALDDDPSRPRFIETVPGAGYRFIAPVVPEP</sequence>
<keyword evidence="5" id="KW-0804">Transcription</keyword>
<dbReference type="GO" id="GO:0000156">
    <property type="term" value="F:phosphorelay response regulator activity"/>
    <property type="evidence" value="ECO:0007669"/>
    <property type="project" value="TreeGrafter"/>
</dbReference>
<dbReference type="Proteomes" id="UP000317371">
    <property type="component" value="Unassembled WGS sequence"/>
</dbReference>
<dbReference type="Gene3D" id="3.40.50.2300">
    <property type="match status" value="1"/>
</dbReference>
<evidence type="ECO:0000259" key="8">
    <source>
        <dbReference type="PROSITE" id="PS50110"/>
    </source>
</evidence>
<evidence type="ECO:0000256" key="7">
    <source>
        <dbReference type="PROSITE-ProRule" id="PRU01091"/>
    </source>
</evidence>
<feature type="domain" description="OmpR/PhoB-type" evidence="9">
    <location>
        <begin position="135"/>
        <end position="234"/>
    </location>
</feature>
<keyword evidence="3" id="KW-0805">Transcription regulation</keyword>
<name>A0A540VDN9_9CHLR</name>
<evidence type="ECO:0000259" key="9">
    <source>
        <dbReference type="PROSITE" id="PS51755"/>
    </source>
</evidence>
<keyword evidence="4 7" id="KW-0238">DNA-binding</keyword>
<dbReference type="PANTHER" id="PTHR48111:SF1">
    <property type="entry name" value="TWO-COMPONENT RESPONSE REGULATOR ORR33"/>
    <property type="match status" value="1"/>
</dbReference>
<dbReference type="EMBL" id="VIGC01000019">
    <property type="protein sequence ID" value="TQE94886.1"/>
    <property type="molecule type" value="Genomic_DNA"/>
</dbReference>
<dbReference type="GO" id="GO:0005829">
    <property type="term" value="C:cytosol"/>
    <property type="evidence" value="ECO:0007669"/>
    <property type="project" value="TreeGrafter"/>
</dbReference>
<dbReference type="Pfam" id="PF00072">
    <property type="entry name" value="Response_reg"/>
    <property type="match status" value="1"/>
</dbReference>
<evidence type="ECO:0000256" key="1">
    <source>
        <dbReference type="ARBA" id="ARBA00022553"/>
    </source>
</evidence>
<dbReference type="PROSITE" id="PS50110">
    <property type="entry name" value="RESPONSE_REGULATORY"/>
    <property type="match status" value="1"/>
</dbReference>
<evidence type="ECO:0000313" key="10">
    <source>
        <dbReference type="EMBL" id="TQE94886.1"/>
    </source>
</evidence>
<proteinExistence type="predicted"/>
<dbReference type="RefSeq" id="WP_141610928.1">
    <property type="nucleotide sequence ID" value="NZ_VIGC02000019.1"/>
</dbReference>
<accession>A0A540VDN9</accession>
<keyword evidence="11" id="KW-1185">Reference proteome</keyword>
<dbReference type="InterPro" id="IPR011006">
    <property type="entry name" value="CheY-like_superfamily"/>
</dbReference>
<organism evidence="10 11">
    <name type="scientific">Litorilinea aerophila</name>
    <dbReference type="NCBI Taxonomy" id="1204385"/>
    <lineage>
        <taxon>Bacteria</taxon>
        <taxon>Bacillati</taxon>
        <taxon>Chloroflexota</taxon>
        <taxon>Caldilineae</taxon>
        <taxon>Caldilineales</taxon>
        <taxon>Caldilineaceae</taxon>
        <taxon>Litorilinea</taxon>
    </lineage>
</organism>
<feature type="DNA-binding region" description="OmpR/PhoB-type" evidence="7">
    <location>
        <begin position="135"/>
        <end position="234"/>
    </location>
</feature>
<dbReference type="InParanoid" id="A0A540VDN9"/>
<dbReference type="PROSITE" id="PS51755">
    <property type="entry name" value="OMPR_PHOB"/>
    <property type="match status" value="1"/>
</dbReference>
<dbReference type="Pfam" id="PF00486">
    <property type="entry name" value="Trans_reg_C"/>
    <property type="match status" value="1"/>
</dbReference>
<keyword evidence="2" id="KW-0902">Two-component regulatory system</keyword>
<dbReference type="GO" id="GO:0006355">
    <property type="term" value="P:regulation of DNA-templated transcription"/>
    <property type="evidence" value="ECO:0007669"/>
    <property type="project" value="InterPro"/>
</dbReference>
<evidence type="ECO:0000313" key="11">
    <source>
        <dbReference type="Proteomes" id="UP000317371"/>
    </source>
</evidence>
<dbReference type="CDD" id="cd00383">
    <property type="entry name" value="trans_reg_C"/>
    <property type="match status" value="1"/>
</dbReference>
<dbReference type="InterPro" id="IPR001789">
    <property type="entry name" value="Sig_transdc_resp-reg_receiver"/>
</dbReference>
<gene>
    <name evidence="10" type="ORF">FKZ61_14825</name>
</gene>
<feature type="domain" description="Response regulatory" evidence="8">
    <location>
        <begin position="8"/>
        <end position="122"/>
    </location>
</feature>
<dbReference type="Gene3D" id="1.10.10.10">
    <property type="entry name" value="Winged helix-like DNA-binding domain superfamily/Winged helix DNA-binding domain"/>
    <property type="match status" value="1"/>
</dbReference>
<evidence type="ECO:0000256" key="2">
    <source>
        <dbReference type="ARBA" id="ARBA00023012"/>
    </source>
</evidence>
<evidence type="ECO:0000256" key="4">
    <source>
        <dbReference type="ARBA" id="ARBA00023125"/>
    </source>
</evidence>
<dbReference type="GO" id="GO:0000976">
    <property type="term" value="F:transcription cis-regulatory region binding"/>
    <property type="evidence" value="ECO:0007669"/>
    <property type="project" value="TreeGrafter"/>
</dbReference>
<dbReference type="SUPFAM" id="SSF52172">
    <property type="entry name" value="CheY-like"/>
    <property type="match status" value="1"/>
</dbReference>
<protein>
    <submittedName>
        <fullName evidence="10">Response regulator transcription factor</fullName>
    </submittedName>
</protein>
<dbReference type="PANTHER" id="PTHR48111">
    <property type="entry name" value="REGULATOR OF RPOS"/>
    <property type="match status" value="1"/>
</dbReference>